<evidence type="ECO:0000256" key="2">
    <source>
        <dbReference type="SAM" id="SignalP"/>
    </source>
</evidence>
<dbReference type="Proteomes" id="UP000824998">
    <property type="component" value="Unassembled WGS sequence"/>
</dbReference>
<accession>A0A9P8C938</accession>
<keyword evidence="4" id="KW-1185">Reference proteome</keyword>
<dbReference type="EMBL" id="MU251370">
    <property type="protein sequence ID" value="KAG9238453.1"/>
    <property type="molecule type" value="Genomic_DNA"/>
</dbReference>
<proteinExistence type="predicted"/>
<reference evidence="3" key="1">
    <citation type="journal article" date="2021" name="IMA Fungus">
        <title>Genomic characterization of three marine fungi, including Emericellopsis atlantica sp. nov. with signatures of a generalist lifestyle and marine biomass degradation.</title>
        <authorList>
            <person name="Hagestad O.C."/>
            <person name="Hou L."/>
            <person name="Andersen J.H."/>
            <person name="Hansen E.H."/>
            <person name="Altermark B."/>
            <person name="Li C."/>
            <person name="Kuhnert E."/>
            <person name="Cox R.J."/>
            <person name="Crous P.W."/>
            <person name="Spatafora J.W."/>
            <person name="Lail K."/>
            <person name="Amirebrahimi M."/>
            <person name="Lipzen A."/>
            <person name="Pangilinan J."/>
            <person name="Andreopoulos W."/>
            <person name="Hayes R.D."/>
            <person name="Ng V."/>
            <person name="Grigoriev I.V."/>
            <person name="Jackson S.A."/>
            <person name="Sutton T.D.S."/>
            <person name="Dobson A.D.W."/>
            <person name="Rama T."/>
        </authorList>
    </citation>
    <scope>NUCLEOTIDE SEQUENCE</scope>
    <source>
        <strain evidence="3">TRa018bII</strain>
    </source>
</reference>
<dbReference type="AlphaFoldDB" id="A0A9P8C938"/>
<dbReference type="OrthoDB" id="3562088at2759"/>
<feature type="compositionally biased region" description="Low complexity" evidence="1">
    <location>
        <begin position="135"/>
        <end position="169"/>
    </location>
</feature>
<comment type="caution">
    <text evidence="3">The sequence shown here is derived from an EMBL/GenBank/DDBJ whole genome shotgun (WGS) entry which is preliminary data.</text>
</comment>
<evidence type="ECO:0000256" key="1">
    <source>
        <dbReference type="SAM" id="MobiDB-lite"/>
    </source>
</evidence>
<protein>
    <recommendedName>
        <fullName evidence="5">Apple domain-containing protein</fullName>
    </recommendedName>
</protein>
<sequence>MKSTSILGLALLGGSLTIAAPIVQDVSVNPRQVLGPPGGGGGGGSTPMGCLFEYDPGTIIVPPGPDTPNADPIGFCRSLIQPTRNVIKTSFYTNTATVTKPTTIPATVIVTSLYTSYVTVTKSATSLVTKTATFTKPKPTTSTTSSTSSTPTTPTITTPTITIPTITTPTTPPGTPTAPTDGTICPTPVVGQTCGLAGWGYATNNIYSGQPIDRLICHQLCLRNPDCMSFQVIADAADPSPQCNLYNVASGGDNTIPGDASPYRFYDRDCPDFSPTSCKFKRDDADNKALATPIPTPFYFLGVPEDVLTEICSCIITTPVPATTITRTISKGTTVTFETAIPTTKTFTDTTVVGATVTGTVAKTTTIFSTETVTV</sequence>
<feature type="signal peptide" evidence="2">
    <location>
        <begin position="1"/>
        <end position="19"/>
    </location>
</feature>
<gene>
    <name evidence="3" type="ORF">BJ875DRAFT_451203</name>
</gene>
<organism evidence="3 4">
    <name type="scientific">Amylocarpus encephaloides</name>
    <dbReference type="NCBI Taxonomy" id="45428"/>
    <lineage>
        <taxon>Eukaryota</taxon>
        <taxon>Fungi</taxon>
        <taxon>Dikarya</taxon>
        <taxon>Ascomycota</taxon>
        <taxon>Pezizomycotina</taxon>
        <taxon>Leotiomycetes</taxon>
        <taxon>Helotiales</taxon>
        <taxon>Helotiales incertae sedis</taxon>
        <taxon>Amylocarpus</taxon>
    </lineage>
</organism>
<evidence type="ECO:0000313" key="3">
    <source>
        <dbReference type="EMBL" id="KAG9238453.1"/>
    </source>
</evidence>
<evidence type="ECO:0008006" key="5">
    <source>
        <dbReference type="Google" id="ProtNLM"/>
    </source>
</evidence>
<feature type="region of interest" description="Disordered" evidence="1">
    <location>
        <begin position="135"/>
        <end position="177"/>
    </location>
</feature>
<keyword evidence="2" id="KW-0732">Signal</keyword>
<feature type="chain" id="PRO_5040234923" description="Apple domain-containing protein" evidence="2">
    <location>
        <begin position="20"/>
        <end position="375"/>
    </location>
</feature>
<evidence type="ECO:0000313" key="4">
    <source>
        <dbReference type="Proteomes" id="UP000824998"/>
    </source>
</evidence>
<name>A0A9P8C938_9HELO</name>